<protein>
    <recommendedName>
        <fullName evidence="3">DUF4178 domain-containing protein</fullName>
    </recommendedName>
</protein>
<reference evidence="1 2" key="1">
    <citation type="submission" date="2023-11" db="EMBL/GenBank/DDBJ databases">
        <title>Analysis of the Genomes of Mucilaginibacter gossypii cycad 4 and M. sabulilitoris SNA2: microbes with the potential for plant growth promotion.</title>
        <authorList>
            <person name="Hirsch A.M."/>
            <person name="Humm E."/>
            <person name="Rubbi M."/>
            <person name="Del Vecchio G."/>
            <person name="Ha S.M."/>
            <person name="Pellegrini M."/>
            <person name="Gunsalus R.P."/>
        </authorList>
    </citation>
    <scope>NUCLEOTIDE SEQUENCE [LARGE SCALE GENOMIC DNA]</scope>
    <source>
        <strain evidence="1 2">SNA2</strain>
    </source>
</reference>
<organism evidence="1 2">
    <name type="scientific">Mucilaginibacter sabulilitoris</name>
    <dbReference type="NCBI Taxonomy" id="1173583"/>
    <lineage>
        <taxon>Bacteria</taxon>
        <taxon>Pseudomonadati</taxon>
        <taxon>Bacteroidota</taxon>
        <taxon>Sphingobacteriia</taxon>
        <taxon>Sphingobacteriales</taxon>
        <taxon>Sphingobacteriaceae</taxon>
        <taxon>Mucilaginibacter</taxon>
    </lineage>
</organism>
<evidence type="ECO:0000313" key="2">
    <source>
        <dbReference type="Proteomes" id="UP001324380"/>
    </source>
</evidence>
<dbReference type="Proteomes" id="UP001324380">
    <property type="component" value="Chromosome"/>
</dbReference>
<sequence>MKTLVEGQYYEITDDTEIVYEGEIIPISDDGYGNWGFIYNEKFTPLTAFQVDGVNWFFTNDFQEVAIREFVGDVFSSTDLELDEIEWFKTYVAPDDESNVVVYYKIRGKESYRSLDHEVNTEQDLMDLFEADLES</sequence>
<proteinExistence type="predicted"/>
<evidence type="ECO:0008006" key="3">
    <source>
        <dbReference type="Google" id="ProtNLM"/>
    </source>
</evidence>
<keyword evidence="2" id="KW-1185">Reference proteome</keyword>
<gene>
    <name evidence="1" type="ORF">SNE25_24545</name>
</gene>
<accession>A0ABZ0TH33</accession>
<dbReference type="RefSeq" id="WP_321561663.1">
    <property type="nucleotide sequence ID" value="NZ_CP139558.1"/>
</dbReference>
<evidence type="ECO:0000313" key="1">
    <source>
        <dbReference type="EMBL" id="WPU92501.1"/>
    </source>
</evidence>
<dbReference type="EMBL" id="CP139558">
    <property type="protein sequence ID" value="WPU92501.1"/>
    <property type="molecule type" value="Genomic_DNA"/>
</dbReference>
<name>A0ABZ0TH33_9SPHI</name>